<dbReference type="EMBL" id="CAUYUJ010000359">
    <property type="protein sequence ID" value="CAK0790117.1"/>
    <property type="molecule type" value="Genomic_DNA"/>
</dbReference>
<evidence type="ECO:0000313" key="5">
    <source>
        <dbReference type="Proteomes" id="UP001189429"/>
    </source>
</evidence>
<evidence type="ECO:0000313" key="4">
    <source>
        <dbReference type="EMBL" id="CAK0790119.1"/>
    </source>
</evidence>
<proteinExistence type="predicted"/>
<name>A0ABN9PF71_9DINO</name>
<sequence length="140" mass="14583">MPGVAAVLLAAASLGLARGAEPVSAAKICIENSGAFVLSFKMQDTAQFPPMGSGAQAPWSTAGEQSCQDMSSIPDIEEGHTVMTFVYLQWGTAPVLRLPPVTYSLASGRWAAASFTCSGNDESDVDCELSGGARRLQNLI</sequence>
<dbReference type="EMBL" id="CAUYUJ010000359">
    <property type="protein sequence ID" value="CAK0790118.1"/>
    <property type="molecule type" value="Genomic_DNA"/>
</dbReference>
<accession>A0ABN9PF71</accession>
<keyword evidence="1" id="KW-0732">Signal</keyword>
<reference evidence="4" key="1">
    <citation type="submission" date="2023-10" db="EMBL/GenBank/DDBJ databases">
        <authorList>
            <person name="Chen Y."/>
            <person name="Shah S."/>
            <person name="Dougan E. K."/>
            <person name="Thang M."/>
            <person name="Chan C."/>
        </authorList>
    </citation>
    <scope>NUCLEOTIDE SEQUENCE [LARGE SCALE GENOMIC DNA]</scope>
</reference>
<protein>
    <submittedName>
        <fullName evidence="4">Uncharacterized protein</fullName>
    </submittedName>
</protein>
<evidence type="ECO:0000313" key="3">
    <source>
        <dbReference type="EMBL" id="CAK0790118.1"/>
    </source>
</evidence>
<evidence type="ECO:0000256" key="1">
    <source>
        <dbReference type="SAM" id="SignalP"/>
    </source>
</evidence>
<keyword evidence="5" id="KW-1185">Reference proteome</keyword>
<evidence type="ECO:0000313" key="2">
    <source>
        <dbReference type="EMBL" id="CAK0790117.1"/>
    </source>
</evidence>
<feature type="chain" id="PRO_5045028907" evidence="1">
    <location>
        <begin position="20"/>
        <end position="140"/>
    </location>
</feature>
<dbReference type="EMBL" id="CAUYUJ010000359">
    <property type="protein sequence ID" value="CAK0790119.1"/>
    <property type="molecule type" value="Genomic_DNA"/>
</dbReference>
<dbReference type="Proteomes" id="UP001189429">
    <property type="component" value="Unassembled WGS sequence"/>
</dbReference>
<comment type="caution">
    <text evidence="4">The sequence shown here is derived from an EMBL/GenBank/DDBJ whole genome shotgun (WGS) entry which is preliminary data.</text>
</comment>
<gene>
    <name evidence="2" type="ORF">PCOR1329_LOCUS1481</name>
    <name evidence="3" type="ORF">PCOR1329_LOCUS1482</name>
    <name evidence="4" type="ORF">PCOR1329_LOCUS1483</name>
</gene>
<organism evidence="4 5">
    <name type="scientific">Prorocentrum cordatum</name>
    <dbReference type="NCBI Taxonomy" id="2364126"/>
    <lineage>
        <taxon>Eukaryota</taxon>
        <taxon>Sar</taxon>
        <taxon>Alveolata</taxon>
        <taxon>Dinophyceae</taxon>
        <taxon>Prorocentrales</taxon>
        <taxon>Prorocentraceae</taxon>
        <taxon>Prorocentrum</taxon>
    </lineage>
</organism>
<feature type="signal peptide" evidence="1">
    <location>
        <begin position="1"/>
        <end position="19"/>
    </location>
</feature>